<dbReference type="Gramene" id="Pp3c3_36630V3.1">
    <property type="protein sequence ID" value="PAC:32944867.CDS.1"/>
    <property type="gene ID" value="Pp3c3_36630"/>
</dbReference>
<gene>
    <name evidence="1" type="ORF">PHYPA_005473</name>
</gene>
<dbReference type="Gramene" id="Pp3c3_36630V3.2">
    <property type="protein sequence ID" value="PAC:32944868.CDS.1"/>
    <property type="gene ID" value="Pp3c3_36630"/>
</dbReference>
<dbReference type="AlphaFoldDB" id="A0A2K1KXH0"/>
<proteinExistence type="predicted"/>
<reference evidence="1 3" key="1">
    <citation type="journal article" date="2008" name="Science">
        <title>The Physcomitrella genome reveals evolutionary insights into the conquest of land by plants.</title>
        <authorList>
            <person name="Rensing S."/>
            <person name="Lang D."/>
            <person name="Zimmer A."/>
            <person name="Terry A."/>
            <person name="Salamov A."/>
            <person name="Shapiro H."/>
            <person name="Nishiyama T."/>
            <person name="Perroud P.-F."/>
            <person name="Lindquist E."/>
            <person name="Kamisugi Y."/>
            <person name="Tanahashi T."/>
            <person name="Sakakibara K."/>
            <person name="Fujita T."/>
            <person name="Oishi K."/>
            <person name="Shin-I T."/>
            <person name="Kuroki Y."/>
            <person name="Toyoda A."/>
            <person name="Suzuki Y."/>
            <person name="Hashimoto A."/>
            <person name="Yamaguchi K."/>
            <person name="Sugano A."/>
            <person name="Kohara Y."/>
            <person name="Fujiyama A."/>
            <person name="Anterola A."/>
            <person name="Aoki S."/>
            <person name="Ashton N."/>
            <person name="Barbazuk W.B."/>
            <person name="Barker E."/>
            <person name="Bennetzen J."/>
            <person name="Bezanilla M."/>
            <person name="Blankenship R."/>
            <person name="Cho S.H."/>
            <person name="Dutcher S."/>
            <person name="Estelle M."/>
            <person name="Fawcett J.A."/>
            <person name="Gundlach H."/>
            <person name="Hanada K."/>
            <person name="Heyl A."/>
            <person name="Hicks K.A."/>
            <person name="Hugh J."/>
            <person name="Lohr M."/>
            <person name="Mayer K."/>
            <person name="Melkozernov A."/>
            <person name="Murata T."/>
            <person name="Nelson D."/>
            <person name="Pils B."/>
            <person name="Prigge M."/>
            <person name="Reiss B."/>
            <person name="Renner T."/>
            <person name="Rombauts S."/>
            <person name="Rushton P."/>
            <person name="Sanderfoot A."/>
            <person name="Schween G."/>
            <person name="Shiu S.-H."/>
            <person name="Stueber K."/>
            <person name="Theodoulou F.L."/>
            <person name="Tu H."/>
            <person name="Van de Peer Y."/>
            <person name="Verrier P.J."/>
            <person name="Waters E."/>
            <person name="Wood A."/>
            <person name="Yang L."/>
            <person name="Cove D."/>
            <person name="Cuming A."/>
            <person name="Hasebe M."/>
            <person name="Lucas S."/>
            <person name="Mishler D.B."/>
            <person name="Reski R."/>
            <person name="Grigoriev I."/>
            <person name="Quatrano R.S."/>
            <person name="Boore J.L."/>
        </authorList>
    </citation>
    <scope>NUCLEOTIDE SEQUENCE [LARGE SCALE GENOMIC DNA]</scope>
    <source>
        <strain evidence="2 3">cv. Gransden 2004</strain>
    </source>
</reference>
<accession>A0A2K1KXH0</accession>
<organism evidence="1">
    <name type="scientific">Physcomitrium patens</name>
    <name type="common">Spreading-leaved earth moss</name>
    <name type="synonym">Physcomitrella patens</name>
    <dbReference type="NCBI Taxonomy" id="3218"/>
    <lineage>
        <taxon>Eukaryota</taxon>
        <taxon>Viridiplantae</taxon>
        <taxon>Streptophyta</taxon>
        <taxon>Embryophyta</taxon>
        <taxon>Bryophyta</taxon>
        <taxon>Bryophytina</taxon>
        <taxon>Bryopsida</taxon>
        <taxon>Funariidae</taxon>
        <taxon>Funariales</taxon>
        <taxon>Funariaceae</taxon>
        <taxon>Physcomitrium</taxon>
    </lineage>
</organism>
<dbReference type="EMBL" id="ABEU02000003">
    <property type="protein sequence ID" value="PNR58478.1"/>
    <property type="molecule type" value="Genomic_DNA"/>
</dbReference>
<dbReference type="EnsemblPlants" id="Pp3c3_36630V3.2">
    <property type="protein sequence ID" value="PAC:32944868.CDS.1"/>
    <property type="gene ID" value="Pp3c3_36630"/>
</dbReference>
<evidence type="ECO:0000313" key="1">
    <source>
        <dbReference type="EMBL" id="PNR58478.1"/>
    </source>
</evidence>
<dbReference type="EnsemblPlants" id="Pp3c3_36630V3.1">
    <property type="protein sequence ID" value="PAC:32944867.CDS.1"/>
    <property type="gene ID" value="Pp3c3_36630"/>
</dbReference>
<reference evidence="2" key="3">
    <citation type="submission" date="2020-12" db="UniProtKB">
        <authorList>
            <consortium name="EnsemblPlants"/>
        </authorList>
    </citation>
    <scope>IDENTIFICATION</scope>
</reference>
<dbReference type="InParanoid" id="A0A2K1KXH0"/>
<reference evidence="1 3" key="2">
    <citation type="journal article" date="2018" name="Plant J.">
        <title>The Physcomitrella patens chromosome-scale assembly reveals moss genome structure and evolution.</title>
        <authorList>
            <person name="Lang D."/>
            <person name="Ullrich K.K."/>
            <person name="Murat F."/>
            <person name="Fuchs J."/>
            <person name="Jenkins J."/>
            <person name="Haas F.B."/>
            <person name="Piednoel M."/>
            <person name="Gundlach H."/>
            <person name="Van Bel M."/>
            <person name="Meyberg R."/>
            <person name="Vives C."/>
            <person name="Morata J."/>
            <person name="Symeonidi A."/>
            <person name="Hiss M."/>
            <person name="Muchero W."/>
            <person name="Kamisugi Y."/>
            <person name="Saleh O."/>
            <person name="Blanc G."/>
            <person name="Decker E.L."/>
            <person name="van Gessel N."/>
            <person name="Grimwood J."/>
            <person name="Hayes R.D."/>
            <person name="Graham S.W."/>
            <person name="Gunter L.E."/>
            <person name="McDaniel S.F."/>
            <person name="Hoernstein S.N.W."/>
            <person name="Larsson A."/>
            <person name="Li F.W."/>
            <person name="Perroud P.F."/>
            <person name="Phillips J."/>
            <person name="Ranjan P."/>
            <person name="Rokshar D.S."/>
            <person name="Rothfels C.J."/>
            <person name="Schneider L."/>
            <person name="Shu S."/>
            <person name="Stevenson D.W."/>
            <person name="Thummler F."/>
            <person name="Tillich M."/>
            <person name="Villarreal Aguilar J.C."/>
            <person name="Widiez T."/>
            <person name="Wong G.K."/>
            <person name="Wymore A."/>
            <person name="Zhang Y."/>
            <person name="Zimmer A.D."/>
            <person name="Quatrano R.S."/>
            <person name="Mayer K.F.X."/>
            <person name="Goodstein D."/>
            <person name="Casacuberta J.M."/>
            <person name="Vandepoele K."/>
            <person name="Reski R."/>
            <person name="Cuming A.C."/>
            <person name="Tuskan G.A."/>
            <person name="Maumus F."/>
            <person name="Salse J."/>
            <person name="Schmutz J."/>
            <person name="Rensing S.A."/>
        </authorList>
    </citation>
    <scope>NUCLEOTIDE SEQUENCE [LARGE SCALE GENOMIC DNA]</scope>
    <source>
        <strain evidence="2 3">cv. Gransden 2004</strain>
    </source>
</reference>
<evidence type="ECO:0000313" key="3">
    <source>
        <dbReference type="Proteomes" id="UP000006727"/>
    </source>
</evidence>
<evidence type="ECO:0000313" key="2">
    <source>
        <dbReference type="EnsemblPlants" id="PAC:32944867.CDS.1"/>
    </source>
</evidence>
<keyword evidence="3" id="KW-1185">Reference proteome</keyword>
<dbReference type="Proteomes" id="UP000006727">
    <property type="component" value="Chromosome 3"/>
</dbReference>
<name>A0A2K1KXH0_PHYPA</name>
<sequence>MCGTNALGSLIHNSAQQGLPFTFSGIPLLQQSWACQRRPFFQYPSSKAEAPTAAPRSVMPCARCTSCSRSVRSLGDGPADLSPCQFSTSGVTRAMCSGL</sequence>
<dbReference type="PaxDb" id="3218-PP1S96_78V6.1"/>
<protein>
    <submittedName>
        <fullName evidence="1 2">Uncharacterized protein</fullName>
    </submittedName>
</protein>